<feature type="domain" description="DHHA1" evidence="2">
    <location>
        <begin position="227"/>
        <end position="310"/>
    </location>
</feature>
<evidence type="ECO:0000259" key="2">
    <source>
        <dbReference type="Pfam" id="PF02272"/>
    </source>
</evidence>
<accession>A0A090IW19</accession>
<gene>
    <name evidence="3" type="primary">nrnA</name>
    <name evidence="3" type="ORF">BT1A1_2473</name>
</gene>
<dbReference type="Pfam" id="PF01368">
    <property type="entry name" value="DHH"/>
    <property type="match status" value="1"/>
</dbReference>
<keyword evidence="4" id="KW-1185">Reference proteome</keyword>
<name>A0A090IW19_9BACI</name>
<evidence type="ECO:0000313" key="3">
    <source>
        <dbReference type="EMBL" id="CEE02291.1"/>
    </source>
</evidence>
<dbReference type="InterPro" id="IPR051319">
    <property type="entry name" value="Oligoribo/pAp-PDE_c-di-AMP_PDE"/>
</dbReference>
<dbReference type="AlphaFoldDB" id="A0A090IW19"/>
<feature type="domain" description="DDH" evidence="1">
    <location>
        <begin position="15"/>
        <end position="153"/>
    </location>
</feature>
<reference evidence="3 4" key="1">
    <citation type="submission" date="2014-07" db="EMBL/GenBank/DDBJ databases">
        <authorList>
            <person name="Wibberg Daniel"/>
        </authorList>
    </citation>
    <scope>NUCLEOTIDE SEQUENCE [LARGE SCALE GENOMIC DNA]</scope>
</reference>
<dbReference type="InterPro" id="IPR001667">
    <property type="entry name" value="DDH_dom"/>
</dbReference>
<evidence type="ECO:0000259" key="1">
    <source>
        <dbReference type="Pfam" id="PF01368"/>
    </source>
</evidence>
<dbReference type="Gene3D" id="3.90.1640.10">
    <property type="entry name" value="inorganic pyrophosphatase (n-terminal core)"/>
    <property type="match status" value="1"/>
</dbReference>
<dbReference type="PANTHER" id="PTHR47618:SF1">
    <property type="entry name" value="BIFUNCTIONAL OLIGORIBONUCLEASE AND PAP PHOSPHATASE NRNA"/>
    <property type="match status" value="1"/>
</dbReference>
<dbReference type="EC" id="3.1.-.-" evidence="3"/>
<dbReference type="RefSeq" id="WP_034771669.1">
    <property type="nucleotide sequence ID" value="NZ_CCRF01000068.1"/>
</dbReference>
<organism evidence="3 4">
    <name type="scientific">Caldibacillus thermoamylovorans</name>
    <dbReference type="NCBI Taxonomy" id="35841"/>
    <lineage>
        <taxon>Bacteria</taxon>
        <taxon>Bacillati</taxon>
        <taxon>Bacillota</taxon>
        <taxon>Bacilli</taxon>
        <taxon>Bacillales</taxon>
        <taxon>Bacillaceae</taxon>
        <taxon>Caldibacillus</taxon>
    </lineage>
</organism>
<dbReference type="GO" id="GO:0003676">
    <property type="term" value="F:nucleic acid binding"/>
    <property type="evidence" value="ECO:0007669"/>
    <property type="project" value="InterPro"/>
</dbReference>
<dbReference type="SUPFAM" id="SSF64182">
    <property type="entry name" value="DHH phosphoesterases"/>
    <property type="match status" value="1"/>
</dbReference>
<proteinExistence type="predicted"/>
<keyword evidence="3" id="KW-0378">Hydrolase</keyword>
<dbReference type="Proteomes" id="UP000040576">
    <property type="component" value="Unassembled WGS sequence"/>
</dbReference>
<protein>
    <submittedName>
        <fullName evidence="3">Bifunctional oligoribonuclease and PAP phosphatase NrnA</fullName>
        <ecNumber evidence="3">3.1.-.-</ecNumber>
    </submittedName>
</protein>
<dbReference type="PANTHER" id="PTHR47618">
    <property type="entry name" value="BIFUNCTIONAL OLIGORIBONUCLEASE AND PAP PHOSPHATASE NRNA"/>
    <property type="match status" value="1"/>
</dbReference>
<dbReference type="Gene3D" id="3.10.310.30">
    <property type="match status" value="1"/>
</dbReference>
<dbReference type="GO" id="GO:0016787">
    <property type="term" value="F:hydrolase activity"/>
    <property type="evidence" value="ECO:0007669"/>
    <property type="project" value="UniProtKB-KW"/>
</dbReference>
<dbReference type="Pfam" id="PF02272">
    <property type="entry name" value="DHHA1"/>
    <property type="match status" value="1"/>
</dbReference>
<evidence type="ECO:0000313" key="4">
    <source>
        <dbReference type="Proteomes" id="UP000040576"/>
    </source>
</evidence>
<dbReference type="InterPro" id="IPR003156">
    <property type="entry name" value="DHHA1_dom"/>
</dbReference>
<sequence>MKEQILQKIKEFDTIIIHRHIRPDPDAYGSQGGLAEIIQTSFPEKRVYVVGEDEKTLKYLNTMDQIPDESYRNALVIVCDTANRERISDGRYHTGAFLIKIDHHPNEDKYGDIVWVDTNASSTSELIYEFFLYGKGDGLKLSTEGARLLFAGIVGDTGRFLYPSATEKTFQYVSELIKYPFSRTDLFEKMYETTQNLAKFQGYILQNFEFEFDGVAKVIIDQRLLTKYNLRPQEASQTVSVLGNIQGIKAWAFFVEETNQIRVRLRSNGPTINEVAKKFSGGGHPRAAGATIYSWDEVDRVMEELKKVVQDYLENQS</sequence>
<dbReference type="EMBL" id="CCRF01000068">
    <property type="protein sequence ID" value="CEE02291.1"/>
    <property type="molecule type" value="Genomic_DNA"/>
</dbReference>
<dbReference type="InterPro" id="IPR038763">
    <property type="entry name" value="DHH_sf"/>
</dbReference>